<evidence type="ECO:0000313" key="3">
    <source>
        <dbReference type="Proteomes" id="UP001180020"/>
    </source>
</evidence>
<keyword evidence="3" id="KW-1185">Reference proteome</keyword>
<organism evidence="2 3">
    <name type="scientific">Acorus calamus</name>
    <name type="common">Sweet flag</name>
    <dbReference type="NCBI Taxonomy" id="4465"/>
    <lineage>
        <taxon>Eukaryota</taxon>
        <taxon>Viridiplantae</taxon>
        <taxon>Streptophyta</taxon>
        <taxon>Embryophyta</taxon>
        <taxon>Tracheophyta</taxon>
        <taxon>Spermatophyta</taxon>
        <taxon>Magnoliopsida</taxon>
        <taxon>Liliopsida</taxon>
        <taxon>Acoraceae</taxon>
        <taxon>Acorus</taxon>
    </lineage>
</organism>
<dbReference type="Proteomes" id="UP001180020">
    <property type="component" value="Unassembled WGS sequence"/>
</dbReference>
<feature type="region of interest" description="Disordered" evidence="1">
    <location>
        <begin position="1"/>
        <end position="22"/>
    </location>
</feature>
<accession>A0AAV9DN94</accession>
<dbReference type="EMBL" id="JAUJYO010000012">
    <property type="protein sequence ID" value="KAK1302570.1"/>
    <property type="molecule type" value="Genomic_DNA"/>
</dbReference>
<gene>
    <name evidence="2" type="ORF">QJS10_CPB12g00749</name>
</gene>
<dbReference type="AlphaFoldDB" id="A0AAV9DN94"/>
<evidence type="ECO:0000313" key="2">
    <source>
        <dbReference type="EMBL" id="KAK1302570.1"/>
    </source>
</evidence>
<sequence>MVGWRTSSIRREAELVKQPPRRSLDGYKHVVDVEYCPPMQLGNTHFSPEAAKAKEVAQTAPDTQNIEEYHDIMEGK</sequence>
<comment type="caution">
    <text evidence="2">The sequence shown here is derived from an EMBL/GenBank/DDBJ whole genome shotgun (WGS) entry which is preliminary data.</text>
</comment>
<name>A0AAV9DN94_ACOCL</name>
<evidence type="ECO:0000256" key="1">
    <source>
        <dbReference type="SAM" id="MobiDB-lite"/>
    </source>
</evidence>
<protein>
    <submittedName>
        <fullName evidence="2">Uncharacterized protein</fullName>
    </submittedName>
</protein>
<reference evidence="2" key="2">
    <citation type="submission" date="2023-06" db="EMBL/GenBank/DDBJ databases">
        <authorList>
            <person name="Ma L."/>
            <person name="Liu K.-W."/>
            <person name="Li Z."/>
            <person name="Hsiao Y.-Y."/>
            <person name="Qi Y."/>
            <person name="Fu T."/>
            <person name="Tang G."/>
            <person name="Zhang D."/>
            <person name="Sun W.-H."/>
            <person name="Liu D.-K."/>
            <person name="Li Y."/>
            <person name="Chen G.-Z."/>
            <person name="Liu X.-D."/>
            <person name="Liao X.-Y."/>
            <person name="Jiang Y.-T."/>
            <person name="Yu X."/>
            <person name="Hao Y."/>
            <person name="Huang J."/>
            <person name="Zhao X.-W."/>
            <person name="Ke S."/>
            <person name="Chen Y.-Y."/>
            <person name="Wu W.-L."/>
            <person name="Hsu J.-L."/>
            <person name="Lin Y.-F."/>
            <person name="Huang M.-D."/>
            <person name="Li C.-Y."/>
            <person name="Huang L."/>
            <person name="Wang Z.-W."/>
            <person name="Zhao X."/>
            <person name="Zhong W.-Y."/>
            <person name="Peng D.-H."/>
            <person name="Ahmad S."/>
            <person name="Lan S."/>
            <person name="Zhang J.-S."/>
            <person name="Tsai W.-C."/>
            <person name="Van De Peer Y."/>
            <person name="Liu Z.-J."/>
        </authorList>
    </citation>
    <scope>NUCLEOTIDE SEQUENCE</scope>
    <source>
        <strain evidence="2">CP</strain>
        <tissue evidence="2">Leaves</tissue>
    </source>
</reference>
<proteinExistence type="predicted"/>
<reference evidence="2" key="1">
    <citation type="journal article" date="2023" name="Nat. Commun.">
        <title>Diploid and tetraploid genomes of Acorus and the evolution of monocots.</title>
        <authorList>
            <person name="Ma L."/>
            <person name="Liu K.W."/>
            <person name="Li Z."/>
            <person name="Hsiao Y.Y."/>
            <person name="Qi Y."/>
            <person name="Fu T."/>
            <person name="Tang G.D."/>
            <person name="Zhang D."/>
            <person name="Sun W.H."/>
            <person name="Liu D.K."/>
            <person name="Li Y."/>
            <person name="Chen G.Z."/>
            <person name="Liu X.D."/>
            <person name="Liao X.Y."/>
            <person name="Jiang Y.T."/>
            <person name="Yu X."/>
            <person name="Hao Y."/>
            <person name="Huang J."/>
            <person name="Zhao X.W."/>
            <person name="Ke S."/>
            <person name="Chen Y.Y."/>
            <person name="Wu W.L."/>
            <person name="Hsu J.L."/>
            <person name="Lin Y.F."/>
            <person name="Huang M.D."/>
            <person name="Li C.Y."/>
            <person name="Huang L."/>
            <person name="Wang Z.W."/>
            <person name="Zhao X."/>
            <person name="Zhong W.Y."/>
            <person name="Peng D.H."/>
            <person name="Ahmad S."/>
            <person name="Lan S."/>
            <person name="Zhang J.S."/>
            <person name="Tsai W.C."/>
            <person name="Van de Peer Y."/>
            <person name="Liu Z.J."/>
        </authorList>
    </citation>
    <scope>NUCLEOTIDE SEQUENCE</scope>
    <source>
        <strain evidence="2">CP</strain>
    </source>
</reference>